<dbReference type="EMBL" id="KV875099">
    <property type="protein sequence ID" value="OIW28170.1"/>
    <property type="molecule type" value="Genomic_DNA"/>
</dbReference>
<dbReference type="PROSITE" id="PS00061">
    <property type="entry name" value="ADH_SHORT"/>
    <property type="match status" value="1"/>
</dbReference>
<dbReference type="InParanoid" id="A0A1J7JKI3"/>
<dbReference type="Pfam" id="PF00106">
    <property type="entry name" value="adh_short"/>
    <property type="match status" value="1"/>
</dbReference>
<protein>
    <submittedName>
        <fullName evidence="5">NAD(P)-binding protein</fullName>
    </submittedName>
</protein>
<dbReference type="GO" id="GO:0006654">
    <property type="term" value="P:phosphatidic acid biosynthetic process"/>
    <property type="evidence" value="ECO:0007669"/>
    <property type="project" value="TreeGrafter"/>
</dbReference>
<dbReference type="CDD" id="cd05374">
    <property type="entry name" value="17beta-HSD-like_SDR_c"/>
    <property type="match status" value="1"/>
</dbReference>
<dbReference type="OrthoDB" id="2102561at2759"/>
<dbReference type="PANTHER" id="PTHR44169">
    <property type="entry name" value="NADPH-DEPENDENT 1-ACYLDIHYDROXYACETONE PHOSPHATE REDUCTASE"/>
    <property type="match status" value="1"/>
</dbReference>
<evidence type="ECO:0000313" key="6">
    <source>
        <dbReference type="Proteomes" id="UP000182658"/>
    </source>
</evidence>
<reference evidence="5 6" key="1">
    <citation type="submission" date="2016-10" db="EMBL/GenBank/DDBJ databases">
        <title>Draft genome sequence of Coniochaeta ligniaria NRRL30616, a lignocellulolytic fungus for bioabatement of inhibitors in plant biomass hydrolysates.</title>
        <authorList>
            <consortium name="DOE Joint Genome Institute"/>
            <person name="Jimenez D.J."/>
            <person name="Hector R.E."/>
            <person name="Riley R."/>
            <person name="Sun H."/>
            <person name="Grigoriev I.V."/>
            <person name="Van Elsas J.D."/>
            <person name="Nichols N.N."/>
        </authorList>
    </citation>
    <scope>NUCLEOTIDE SEQUENCE [LARGE SCALE GENOMIC DNA]</scope>
    <source>
        <strain evidence="5 6">NRRL 30616</strain>
    </source>
</reference>
<evidence type="ECO:0000313" key="5">
    <source>
        <dbReference type="EMBL" id="OIW28170.1"/>
    </source>
</evidence>
<keyword evidence="6" id="KW-1185">Reference proteome</keyword>
<dbReference type="SUPFAM" id="SSF51735">
    <property type="entry name" value="NAD(P)-binding Rossmann-fold domains"/>
    <property type="match status" value="1"/>
</dbReference>
<dbReference type="InterPro" id="IPR002347">
    <property type="entry name" value="SDR_fam"/>
</dbReference>
<dbReference type="AlphaFoldDB" id="A0A1J7JKI3"/>
<name>A0A1J7JKI3_9PEZI</name>
<accession>A0A1J7JKI3</accession>
<evidence type="ECO:0000256" key="2">
    <source>
        <dbReference type="ARBA" id="ARBA00022857"/>
    </source>
</evidence>
<evidence type="ECO:0000256" key="4">
    <source>
        <dbReference type="RuleBase" id="RU000363"/>
    </source>
</evidence>
<dbReference type="GO" id="GO:0019433">
    <property type="term" value="P:triglyceride catabolic process"/>
    <property type="evidence" value="ECO:0007669"/>
    <property type="project" value="TreeGrafter"/>
</dbReference>
<dbReference type="GO" id="GO:0004806">
    <property type="term" value="F:triacylglycerol lipase activity"/>
    <property type="evidence" value="ECO:0007669"/>
    <property type="project" value="TreeGrafter"/>
</dbReference>
<organism evidence="5 6">
    <name type="scientific">Coniochaeta ligniaria NRRL 30616</name>
    <dbReference type="NCBI Taxonomy" id="1408157"/>
    <lineage>
        <taxon>Eukaryota</taxon>
        <taxon>Fungi</taxon>
        <taxon>Dikarya</taxon>
        <taxon>Ascomycota</taxon>
        <taxon>Pezizomycotina</taxon>
        <taxon>Sordariomycetes</taxon>
        <taxon>Sordariomycetidae</taxon>
        <taxon>Coniochaetales</taxon>
        <taxon>Coniochaetaceae</taxon>
        <taxon>Coniochaeta</taxon>
    </lineage>
</organism>
<dbReference type="PANTHER" id="PTHR44169:SF3">
    <property type="entry name" value="SHORT-CHAIN DEHYDROGENASE SRDE"/>
    <property type="match status" value="1"/>
</dbReference>
<dbReference type="InterPro" id="IPR036291">
    <property type="entry name" value="NAD(P)-bd_dom_sf"/>
</dbReference>
<dbReference type="STRING" id="1408157.A0A1J7JKI3"/>
<dbReference type="GO" id="GO:0000140">
    <property type="term" value="F:acylglycerone-phosphate reductase (NADP+) activity"/>
    <property type="evidence" value="ECO:0007669"/>
    <property type="project" value="TreeGrafter"/>
</dbReference>
<dbReference type="PRINTS" id="PR00080">
    <property type="entry name" value="SDRFAMILY"/>
</dbReference>
<dbReference type="PRINTS" id="PR00081">
    <property type="entry name" value="GDHRDH"/>
</dbReference>
<keyword evidence="3" id="KW-0560">Oxidoreductase</keyword>
<dbReference type="Proteomes" id="UP000182658">
    <property type="component" value="Unassembled WGS sequence"/>
</dbReference>
<dbReference type="InterPro" id="IPR020904">
    <property type="entry name" value="Sc_DH/Rdtase_CS"/>
</dbReference>
<keyword evidence="2" id="KW-0521">NADP</keyword>
<sequence>MARQKTVLVTGCSEGGVGDALAQEYHRQGLRVIATARNLDKVGHLKAMGLDVIRLDVEDANSIRDAAVEVQKLLGSPLDMLVNNAGIGYYVPLVDADIEHGKKLFNVNVLAVLAVTQAFTKQIVAAKGTIVNVGSVGSLVPVPFQGLYVASKAALLHLTACLRIELAPFGVKVVHIQAGGLKTDWAAHSRWELPDTSIYAPFHDEIESGLHGHLTTFDKTCKYNPPDPLHDFAARVVRDSLGSRPPAQVWVGTGVWGCWMASFFWHTFQDGILSSMYGLKKVAERLAGK</sequence>
<dbReference type="GO" id="GO:0005783">
    <property type="term" value="C:endoplasmic reticulum"/>
    <property type="evidence" value="ECO:0007669"/>
    <property type="project" value="TreeGrafter"/>
</dbReference>
<evidence type="ECO:0000256" key="1">
    <source>
        <dbReference type="ARBA" id="ARBA00006484"/>
    </source>
</evidence>
<gene>
    <name evidence="5" type="ORF">CONLIGDRAFT_655750</name>
</gene>
<evidence type="ECO:0000256" key="3">
    <source>
        <dbReference type="ARBA" id="ARBA00023002"/>
    </source>
</evidence>
<comment type="similarity">
    <text evidence="1 4">Belongs to the short-chain dehydrogenases/reductases (SDR) family.</text>
</comment>
<dbReference type="Gene3D" id="3.40.50.720">
    <property type="entry name" value="NAD(P)-binding Rossmann-like Domain"/>
    <property type="match status" value="1"/>
</dbReference>
<proteinExistence type="inferred from homology"/>
<dbReference type="GO" id="GO:0005811">
    <property type="term" value="C:lipid droplet"/>
    <property type="evidence" value="ECO:0007669"/>
    <property type="project" value="TreeGrafter"/>
</dbReference>